<keyword evidence="3 5" id="KW-1133">Transmembrane helix</keyword>
<evidence type="ECO:0000256" key="1">
    <source>
        <dbReference type="ARBA" id="ARBA00004141"/>
    </source>
</evidence>
<evidence type="ECO:0000256" key="5">
    <source>
        <dbReference type="SAM" id="Phobius"/>
    </source>
</evidence>
<dbReference type="InterPro" id="IPR007016">
    <property type="entry name" value="O-antigen_ligase-rel_domated"/>
</dbReference>
<dbReference type="InterPro" id="IPR051533">
    <property type="entry name" value="WaaL-like"/>
</dbReference>
<evidence type="ECO:0000256" key="2">
    <source>
        <dbReference type="ARBA" id="ARBA00022692"/>
    </source>
</evidence>
<dbReference type="PANTHER" id="PTHR37422:SF23">
    <property type="entry name" value="TEICHURONIC ACID BIOSYNTHESIS PROTEIN TUAE"/>
    <property type="match status" value="1"/>
</dbReference>
<evidence type="ECO:0000259" key="6">
    <source>
        <dbReference type="Pfam" id="PF04932"/>
    </source>
</evidence>
<accession>A0A4Q2UUF6</accession>
<feature type="transmembrane region" description="Helical" evidence="5">
    <location>
        <begin position="83"/>
        <end position="101"/>
    </location>
</feature>
<protein>
    <submittedName>
        <fullName evidence="7">O-antigen ligase domain-containing protein</fullName>
    </submittedName>
</protein>
<dbReference type="AlphaFoldDB" id="A0A4Q2UUF6"/>
<dbReference type="Pfam" id="PF04932">
    <property type="entry name" value="Wzy_C"/>
    <property type="match status" value="1"/>
</dbReference>
<comment type="caution">
    <text evidence="7">The sequence shown here is derived from an EMBL/GenBank/DDBJ whole genome shotgun (WGS) entry which is preliminary data.</text>
</comment>
<dbReference type="EMBL" id="SBLB01000001">
    <property type="protein sequence ID" value="RYC71475.1"/>
    <property type="molecule type" value="Genomic_DNA"/>
</dbReference>
<dbReference type="PANTHER" id="PTHR37422">
    <property type="entry name" value="TEICHURONIC ACID BIOSYNTHESIS PROTEIN TUAE"/>
    <property type="match status" value="1"/>
</dbReference>
<organism evidence="7 8">
    <name type="scientific">Spirosoma sordidisoli</name>
    <dbReference type="NCBI Taxonomy" id="2502893"/>
    <lineage>
        <taxon>Bacteria</taxon>
        <taxon>Pseudomonadati</taxon>
        <taxon>Bacteroidota</taxon>
        <taxon>Cytophagia</taxon>
        <taxon>Cytophagales</taxon>
        <taxon>Cytophagaceae</taxon>
        <taxon>Spirosoma</taxon>
    </lineage>
</organism>
<reference evidence="7 8" key="1">
    <citation type="submission" date="2019-01" db="EMBL/GenBank/DDBJ databases">
        <title>Spirosoma flava sp. nov., a propanil-degrading bacterium isolated from herbicide-contaminated soil.</title>
        <authorList>
            <person name="Zhang L."/>
            <person name="Jiang J.-D."/>
        </authorList>
    </citation>
    <scope>NUCLEOTIDE SEQUENCE [LARGE SCALE GENOMIC DNA]</scope>
    <source>
        <strain evidence="7 8">TY50</strain>
    </source>
</reference>
<feature type="transmembrane region" description="Helical" evidence="5">
    <location>
        <begin position="61"/>
        <end position="77"/>
    </location>
</feature>
<feature type="transmembrane region" description="Helical" evidence="5">
    <location>
        <begin position="370"/>
        <end position="389"/>
    </location>
</feature>
<proteinExistence type="predicted"/>
<evidence type="ECO:0000313" key="8">
    <source>
        <dbReference type="Proteomes" id="UP000290407"/>
    </source>
</evidence>
<feature type="transmembrane region" description="Helical" evidence="5">
    <location>
        <begin position="113"/>
        <end position="132"/>
    </location>
</feature>
<feature type="transmembrane region" description="Helical" evidence="5">
    <location>
        <begin position="31"/>
        <end position="49"/>
    </location>
</feature>
<dbReference type="Proteomes" id="UP000290407">
    <property type="component" value="Unassembled WGS sequence"/>
</dbReference>
<evidence type="ECO:0000313" key="7">
    <source>
        <dbReference type="EMBL" id="RYC71475.1"/>
    </source>
</evidence>
<keyword evidence="4 5" id="KW-0472">Membrane</keyword>
<keyword evidence="8" id="KW-1185">Reference proteome</keyword>
<name>A0A4Q2UUF6_9BACT</name>
<feature type="transmembrane region" description="Helical" evidence="5">
    <location>
        <begin position="7"/>
        <end position="25"/>
    </location>
</feature>
<dbReference type="GO" id="GO:0016020">
    <property type="term" value="C:membrane"/>
    <property type="evidence" value="ECO:0007669"/>
    <property type="project" value="UniProtKB-SubCell"/>
</dbReference>
<feature type="transmembrane region" description="Helical" evidence="5">
    <location>
        <begin position="395"/>
        <end position="413"/>
    </location>
</feature>
<keyword evidence="7" id="KW-0436">Ligase</keyword>
<gene>
    <name evidence="7" type="ORF">EQG79_04850</name>
</gene>
<comment type="subcellular location">
    <subcellularLocation>
        <location evidence="1">Membrane</location>
        <topology evidence="1">Multi-pass membrane protein</topology>
    </subcellularLocation>
</comment>
<evidence type="ECO:0000256" key="3">
    <source>
        <dbReference type="ARBA" id="ARBA00022989"/>
    </source>
</evidence>
<feature type="domain" description="O-antigen ligase-related" evidence="6">
    <location>
        <begin position="198"/>
        <end position="340"/>
    </location>
</feature>
<feature type="transmembrane region" description="Helical" evidence="5">
    <location>
        <begin position="230"/>
        <end position="251"/>
    </location>
</feature>
<sequence>MARFNLIFALLCSIIFLIPFFRVQLQYDFRLYVGICYMLHVIYTNSILINTNKNINLNKYLLFYLWVAFTSIFTLNFDYSMQYLNNYLFVGLFLFLTVHYINSSKRLINASKILACSYFIQLFIVFMQYAGFKAFYLSETDNLGLNTGMKEASTGTVRYWGSFGEALDLSTYLTTVGIGVMVYLISIHKNKWITATTLCLTLFGIYLTGSRAGMSIFIAVFFIYLIREKIFSRTSFVIFTSICITLIYNIYDLFLKSDANISRFSQLREGDFRYVLWTKGFQIVFDSPIYGSSIGCLNYVLEKYGILADFATTSSASGHVENTYLTILFSTGFIGIILFFNLVRYPIRLMNKYKFIKFSKNTTNHQITKVYAYSYFSLLLCMLSEPSVGVHMRNTLLFVLISAFIYSSIILSLKNRLNHDEIDTPKKEQLIYT</sequence>
<keyword evidence="2 5" id="KW-0812">Transmembrane</keyword>
<feature type="transmembrane region" description="Helical" evidence="5">
    <location>
        <begin position="169"/>
        <end position="186"/>
    </location>
</feature>
<dbReference type="GO" id="GO:0016874">
    <property type="term" value="F:ligase activity"/>
    <property type="evidence" value="ECO:0007669"/>
    <property type="project" value="UniProtKB-KW"/>
</dbReference>
<evidence type="ECO:0000256" key="4">
    <source>
        <dbReference type="ARBA" id="ARBA00023136"/>
    </source>
</evidence>
<feature type="transmembrane region" description="Helical" evidence="5">
    <location>
        <begin position="324"/>
        <end position="343"/>
    </location>
</feature>
<feature type="transmembrane region" description="Helical" evidence="5">
    <location>
        <begin position="198"/>
        <end position="224"/>
    </location>
</feature>